<dbReference type="Proteomes" id="UP001374535">
    <property type="component" value="Chromosome 2"/>
</dbReference>
<dbReference type="AlphaFoldDB" id="A0AAQ3P0D2"/>
<name>A0AAQ3P0D2_VIGMU</name>
<evidence type="ECO:0000313" key="2">
    <source>
        <dbReference type="Proteomes" id="UP001374535"/>
    </source>
</evidence>
<gene>
    <name evidence="1" type="ORF">V8G54_005389</name>
</gene>
<organism evidence="1 2">
    <name type="scientific">Vigna mungo</name>
    <name type="common">Black gram</name>
    <name type="synonym">Phaseolus mungo</name>
    <dbReference type="NCBI Taxonomy" id="3915"/>
    <lineage>
        <taxon>Eukaryota</taxon>
        <taxon>Viridiplantae</taxon>
        <taxon>Streptophyta</taxon>
        <taxon>Embryophyta</taxon>
        <taxon>Tracheophyta</taxon>
        <taxon>Spermatophyta</taxon>
        <taxon>Magnoliopsida</taxon>
        <taxon>eudicotyledons</taxon>
        <taxon>Gunneridae</taxon>
        <taxon>Pentapetalae</taxon>
        <taxon>rosids</taxon>
        <taxon>fabids</taxon>
        <taxon>Fabales</taxon>
        <taxon>Fabaceae</taxon>
        <taxon>Papilionoideae</taxon>
        <taxon>50 kb inversion clade</taxon>
        <taxon>NPAAA clade</taxon>
        <taxon>indigoferoid/millettioid clade</taxon>
        <taxon>Phaseoleae</taxon>
        <taxon>Vigna</taxon>
    </lineage>
</organism>
<keyword evidence="2" id="KW-1185">Reference proteome</keyword>
<proteinExistence type="predicted"/>
<dbReference type="EMBL" id="CP144699">
    <property type="protein sequence ID" value="WVZ18067.1"/>
    <property type="molecule type" value="Genomic_DNA"/>
</dbReference>
<protein>
    <submittedName>
        <fullName evidence="1">Uncharacterized protein</fullName>
    </submittedName>
</protein>
<reference evidence="1 2" key="1">
    <citation type="journal article" date="2023" name="Life. Sci Alliance">
        <title>Evolutionary insights into 3D genome organization and epigenetic landscape of Vigna mungo.</title>
        <authorList>
            <person name="Junaid A."/>
            <person name="Singh B."/>
            <person name="Bhatia S."/>
        </authorList>
    </citation>
    <scope>NUCLEOTIDE SEQUENCE [LARGE SCALE GENOMIC DNA]</scope>
    <source>
        <strain evidence="1">Urdbean</strain>
    </source>
</reference>
<accession>A0AAQ3P0D2</accession>
<sequence length="124" mass="14637">MFKGFDFHALSIILHCRRTIEIILGTASKIVIKSINLLYTVIYNWMKYKTPFKLLAHLSYINTLDQTCIYLSPNVTKQKSPKKVLNHVSVHNFYLINTIMYCLHNNYSLCSFLRIAFLKDFCFY</sequence>
<evidence type="ECO:0000313" key="1">
    <source>
        <dbReference type="EMBL" id="WVZ18067.1"/>
    </source>
</evidence>